<name>A0A9X3PH83_9ACTN</name>
<organism evidence="1 3">
    <name type="scientific">Glycomyces lechevalierae</name>
    <dbReference type="NCBI Taxonomy" id="256034"/>
    <lineage>
        <taxon>Bacteria</taxon>
        <taxon>Bacillati</taxon>
        <taxon>Actinomycetota</taxon>
        <taxon>Actinomycetes</taxon>
        <taxon>Glycomycetales</taxon>
        <taxon>Glycomycetaceae</taxon>
        <taxon>Glycomyces</taxon>
    </lineage>
</organism>
<dbReference type="Proteomes" id="UP001183604">
    <property type="component" value="Unassembled WGS sequence"/>
</dbReference>
<gene>
    <name evidence="2" type="ORF">J2S69_001415</name>
    <name evidence="1" type="ORF">O2L01_07650</name>
</gene>
<evidence type="ECO:0000313" key="4">
    <source>
        <dbReference type="Proteomes" id="UP001183604"/>
    </source>
</evidence>
<sequence>MKYRDFQIGRDLPSLLGSTYLVHGETNVVYTARETFTFSFEVPGRAVRGKPTGEEGKPRVGVVVASASPAGLAVQIADALTSPQSGVILTDRRLAVFKLVPADPSLKESTFMDGLRDLGRTLRGKEEFPPYPMACSTVSEFPASIASYQGVHKEKPMNCVKADYHRIAFHDGSVLGLLA</sequence>
<protein>
    <submittedName>
        <fullName evidence="1">Uncharacterized protein</fullName>
    </submittedName>
</protein>
<dbReference type="Proteomes" id="UP001145799">
    <property type="component" value="Unassembled WGS sequence"/>
</dbReference>
<reference evidence="2 4" key="2">
    <citation type="submission" date="2023-07" db="EMBL/GenBank/DDBJ databases">
        <title>Sequencing the genomes of 1000 actinobacteria strains.</title>
        <authorList>
            <person name="Klenk H.-P."/>
        </authorList>
    </citation>
    <scope>NUCLEOTIDE SEQUENCE [LARGE SCALE GENOMIC DNA]</scope>
    <source>
        <strain evidence="2 4">DSM 44724</strain>
    </source>
</reference>
<accession>A0A9X3PH83</accession>
<evidence type="ECO:0000313" key="1">
    <source>
        <dbReference type="EMBL" id="MDA1384852.1"/>
    </source>
</evidence>
<dbReference type="EMBL" id="JAPZVQ010000003">
    <property type="protein sequence ID" value="MDA1384852.1"/>
    <property type="molecule type" value="Genomic_DNA"/>
</dbReference>
<reference evidence="1" key="1">
    <citation type="submission" date="2022-12" db="EMBL/GenBank/DDBJ databases">
        <title>Gycomyces niveus sp.nov., a novel actinomycete isolated from soil in Shouguang.</title>
        <authorList>
            <person name="Yang X."/>
        </authorList>
    </citation>
    <scope>NUCLEOTIDE SEQUENCE</scope>
    <source>
        <strain evidence="1">DSM 44724</strain>
    </source>
</reference>
<dbReference type="RefSeq" id="WP_270121319.1">
    <property type="nucleotide sequence ID" value="NZ_BAAAOM010000002.1"/>
</dbReference>
<proteinExistence type="predicted"/>
<keyword evidence="4" id="KW-1185">Reference proteome</keyword>
<dbReference type="AlphaFoldDB" id="A0A9X3PH83"/>
<evidence type="ECO:0000313" key="3">
    <source>
        <dbReference type="Proteomes" id="UP001145799"/>
    </source>
</evidence>
<comment type="caution">
    <text evidence="1">The sequence shown here is derived from an EMBL/GenBank/DDBJ whole genome shotgun (WGS) entry which is preliminary data.</text>
</comment>
<evidence type="ECO:0000313" key="2">
    <source>
        <dbReference type="EMBL" id="MDR7337696.1"/>
    </source>
</evidence>
<dbReference type="EMBL" id="JAVDYD010000001">
    <property type="protein sequence ID" value="MDR7337696.1"/>
    <property type="molecule type" value="Genomic_DNA"/>
</dbReference>